<dbReference type="Pfam" id="PF18740">
    <property type="entry name" value="EC042_2821"/>
    <property type="match status" value="1"/>
</dbReference>
<gene>
    <name evidence="3" type="ORF">SAMEA3353486_00713</name>
</gene>
<dbReference type="EMBL" id="CAATFT010000001">
    <property type="protein sequence ID" value="VNP05041.1"/>
    <property type="molecule type" value="Genomic_DNA"/>
</dbReference>
<evidence type="ECO:0000313" key="3">
    <source>
        <dbReference type="EMBL" id="VNP05041.1"/>
    </source>
</evidence>
<feature type="domain" description="EC042-2821-like Restriction Endonuclease-like" evidence="2">
    <location>
        <begin position="228"/>
        <end position="324"/>
    </location>
</feature>
<dbReference type="AlphaFoldDB" id="A0A4J1RB75"/>
<dbReference type="InterPro" id="IPR022104">
    <property type="entry name" value="DUF3644"/>
</dbReference>
<dbReference type="Pfam" id="PF12358">
    <property type="entry name" value="DUF3644"/>
    <property type="match status" value="1"/>
</dbReference>
<reference evidence="3" key="1">
    <citation type="submission" date="2019-04" db="EMBL/GenBank/DDBJ databases">
        <authorList>
            <consortium name="Pathogen Informatics"/>
        </authorList>
    </citation>
    <scope>NUCLEOTIDE SEQUENCE</scope>
    <source>
        <strain evidence="3">GPSC22</strain>
    </source>
</reference>
<feature type="domain" description="DUF3644" evidence="1">
    <location>
        <begin position="7"/>
        <end position="181"/>
    </location>
</feature>
<name>A0A4J1RB75_STREE</name>
<protein>
    <submittedName>
        <fullName evidence="3">Protein of uncharacterized function (DUF3644)</fullName>
    </submittedName>
</protein>
<evidence type="ECO:0000259" key="1">
    <source>
        <dbReference type="Pfam" id="PF12358"/>
    </source>
</evidence>
<organism evidence="3">
    <name type="scientific">Streptococcus pneumoniae</name>
    <dbReference type="NCBI Taxonomy" id="1313"/>
    <lineage>
        <taxon>Bacteria</taxon>
        <taxon>Bacillati</taxon>
        <taxon>Bacillota</taxon>
        <taxon>Bacilli</taxon>
        <taxon>Lactobacillales</taxon>
        <taxon>Streptococcaceae</taxon>
        <taxon>Streptococcus</taxon>
    </lineage>
</organism>
<accession>A0A4J1RB75</accession>
<proteinExistence type="predicted"/>
<evidence type="ECO:0000259" key="2">
    <source>
        <dbReference type="Pfam" id="PF18740"/>
    </source>
</evidence>
<dbReference type="InterPro" id="IPR049530">
    <property type="entry name" value="EC042_2821"/>
</dbReference>
<sequence>MEDLSKRLVNKSIEAFIMGIEIYNKPTIKYRIEGFSFFICNAWELMLKAYIINNDGEESIYFKDSKDRTISLENAVETVFPDKHGSLRKNLIRIIELRNTSTHFITEDYEHIYAPLFQACVSNYILKMQEFHNEDITKQIAQNFLTLSVRIDQLNQEEIRAKYSPKMAERILAEQDKIESEISTNNSDYAVPVETRFYITKRKQDADLFVKLDNTAETSIGIVREIKDPNAIYPLTTREVIKIVNRYLKSKGILLTKIVGGEKQKKTFTTNDLQLFNTFYDIKTNQRYCYHYKIGNRYGYSQILCDFIIEEIERNPETFVENLKKKTKKIR</sequence>